<feature type="region of interest" description="Disordered" evidence="1">
    <location>
        <begin position="168"/>
        <end position="192"/>
    </location>
</feature>
<name>A0A0Q3WXS3_9BACI</name>
<evidence type="ECO:0000256" key="1">
    <source>
        <dbReference type="SAM" id="MobiDB-lite"/>
    </source>
</evidence>
<organism evidence="2 3">
    <name type="scientific">Heyndrickxia shackletonii</name>
    <dbReference type="NCBI Taxonomy" id="157838"/>
    <lineage>
        <taxon>Bacteria</taxon>
        <taxon>Bacillati</taxon>
        <taxon>Bacillota</taxon>
        <taxon>Bacilli</taxon>
        <taxon>Bacillales</taxon>
        <taxon>Bacillaceae</taxon>
        <taxon>Heyndrickxia</taxon>
    </lineage>
</organism>
<dbReference type="Proteomes" id="UP000051888">
    <property type="component" value="Unassembled WGS sequence"/>
</dbReference>
<proteinExistence type="predicted"/>
<dbReference type="AlphaFoldDB" id="A0A0Q3WXS3"/>
<evidence type="ECO:0000313" key="3">
    <source>
        <dbReference type="Proteomes" id="UP000051888"/>
    </source>
</evidence>
<accession>A0A0Q3WXS3</accession>
<evidence type="ECO:0000313" key="2">
    <source>
        <dbReference type="EMBL" id="KQL54426.1"/>
    </source>
</evidence>
<dbReference type="EMBL" id="LJJC01000004">
    <property type="protein sequence ID" value="KQL54426.1"/>
    <property type="molecule type" value="Genomic_DNA"/>
</dbReference>
<sequence length="192" mass="22620">MTRINKWGIFFCLCCICFFLGTKLVGKTEASFSSQVFLGKISMTSAFVFPATIIDLKERAFTIANSIDQYFKTMKQPSNKLGFSEVEDRLDRAIRIKQYINSFFVINNELAGYYQRVHNDSDLKYVVDGYRNVNDLINEKRITERSQQIDEMIEFYIEKLKLLEQEEKNKNSQEKVRAEHDEKYEKDISNLR</sequence>
<keyword evidence="3" id="KW-1185">Reference proteome</keyword>
<dbReference type="STRING" id="157838.AN964_13595"/>
<dbReference type="PATRIC" id="fig|157838.3.peg.3022"/>
<dbReference type="RefSeq" id="WP_055740196.1">
    <property type="nucleotide sequence ID" value="NZ_JAAIWL010000008.1"/>
</dbReference>
<reference evidence="2 3" key="1">
    <citation type="submission" date="2015-09" db="EMBL/GenBank/DDBJ databases">
        <title>Genome sequencing project for genomic taxonomy and phylogenomics of Bacillus-like bacteria.</title>
        <authorList>
            <person name="Liu B."/>
            <person name="Wang J."/>
            <person name="Zhu Y."/>
            <person name="Liu G."/>
            <person name="Chen Q."/>
            <person name="Chen Z."/>
            <person name="Lan J."/>
            <person name="Che J."/>
            <person name="Ge C."/>
            <person name="Shi H."/>
            <person name="Pan Z."/>
            <person name="Liu X."/>
        </authorList>
    </citation>
    <scope>NUCLEOTIDE SEQUENCE [LARGE SCALE GENOMIC DNA]</scope>
    <source>
        <strain evidence="2 3">LMG 18435</strain>
    </source>
</reference>
<comment type="caution">
    <text evidence="2">The sequence shown here is derived from an EMBL/GenBank/DDBJ whole genome shotgun (WGS) entry which is preliminary data.</text>
</comment>
<protein>
    <submittedName>
        <fullName evidence="2">Uncharacterized protein</fullName>
    </submittedName>
</protein>
<gene>
    <name evidence="2" type="ORF">AN964_13595</name>
</gene>